<evidence type="ECO:0000313" key="12">
    <source>
        <dbReference type="Proteomes" id="UP000823937"/>
    </source>
</evidence>
<dbReference type="GO" id="GO:0007165">
    <property type="term" value="P:signal transduction"/>
    <property type="evidence" value="ECO:0007669"/>
    <property type="project" value="UniProtKB-KW"/>
</dbReference>
<feature type="compositionally biased region" description="Low complexity" evidence="7">
    <location>
        <begin position="520"/>
        <end position="545"/>
    </location>
</feature>
<keyword evidence="8" id="KW-1133">Transmembrane helix</keyword>
<keyword evidence="4 6" id="KW-0807">Transducer</keyword>
<evidence type="ECO:0000256" key="5">
    <source>
        <dbReference type="ARBA" id="ARBA00029447"/>
    </source>
</evidence>
<dbReference type="Pfam" id="PF12729">
    <property type="entry name" value="4HB_MCP_1"/>
    <property type="match status" value="1"/>
</dbReference>
<evidence type="ECO:0000256" key="8">
    <source>
        <dbReference type="SAM" id="Phobius"/>
    </source>
</evidence>
<dbReference type="Proteomes" id="UP000823937">
    <property type="component" value="Unassembled WGS sequence"/>
</dbReference>
<feature type="domain" description="Methyl-accepting transducer" evidence="9">
    <location>
        <begin position="278"/>
        <end position="535"/>
    </location>
</feature>
<proteinExistence type="inferred from homology"/>
<dbReference type="PROSITE" id="PS50111">
    <property type="entry name" value="CHEMOTAXIS_TRANSDUC_2"/>
    <property type="match status" value="1"/>
</dbReference>
<dbReference type="Gene3D" id="1.10.287.950">
    <property type="entry name" value="Methyl-accepting chemotaxis protein"/>
    <property type="match status" value="1"/>
</dbReference>
<comment type="subcellular location">
    <subcellularLocation>
        <location evidence="1">Cell membrane</location>
    </subcellularLocation>
</comment>
<evidence type="ECO:0000256" key="1">
    <source>
        <dbReference type="ARBA" id="ARBA00004236"/>
    </source>
</evidence>
<dbReference type="SMART" id="SM00304">
    <property type="entry name" value="HAMP"/>
    <property type="match status" value="1"/>
</dbReference>
<keyword evidence="3 8" id="KW-0472">Membrane</keyword>
<evidence type="ECO:0000256" key="2">
    <source>
        <dbReference type="ARBA" id="ARBA00022475"/>
    </source>
</evidence>
<dbReference type="CDD" id="cd11386">
    <property type="entry name" value="MCP_signal"/>
    <property type="match status" value="1"/>
</dbReference>
<dbReference type="SMART" id="SM00283">
    <property type="entry name" value="MA"/>
    <property type="match status" value="1"/>
</dbReference>
<name>A0A9D1PLG6_9BACI</name>
<reference evidence="11" key="2">
    <citation type="submission" date="2021-04" db="EMBL/GenBank/DDBJ databases">
        <authorList>
            <person name="Gilroy R."/>
        </authorList>
    </citation>
    <scope>NUCLEOTIDE SEQUENCE</scope>
    <source>
        <strain evidence="11">CHK169-2315</strain>
    </source>
</reference>
<evidence type="ECO:0000256" key="7">
    <source>
        <dbReference type="SAM" id="MobiDB-lite"/>
    </source>
</evidence>
<evidence type="ECO:0000259" key="9">
    <source>
        <dbReference type="PROSITE" id="PS50111"/>
    </source>
</evidence>
<reference evidence="11" key="1">
    <citation type="journal article" date="2021" name="PeerJ">
        <title>Extensive microbial diversity within the chicken gut microbiome revealed by metagenomics and culture.</title>
        <authorList>
            <person name="Gilroy R."/>
            <person name="Ravi A."/>
            <person name="Getino M."/>
            <person name="Pursley I."/>
            <person name="Horton D.L."/>
            <person name="Alikhan N.F."/>
            <person name="Baker D."/>
            <person name="Gharbi K."/>
            <person name="Hall N."/>
            <person name="Watson M."/>
            <person name="Adriaenssens E.M."/>
            <person name="Foster-Nyarko E."/>
            <person name="Jarju S."/>
            <person name="Secka A."/>
            <person name="Antonio M."/>
            <person name="Oren A."/>
            <person name="Chaudhuri R.R."/>
            <person name="La Ragione R."/>
            <person name="Hildebrand F."/>
            <person name="Pallen M.J."/>
        </authorList>
    </citation>
    <scope>NUCLEOTIDE SEQUENCE</scope>
    <source>
        <strain evidence="11">CHK169-2315</strain>
    </source>
</reference>
<organism evidence="11 12">
    <name type="scientific">Candidatus Pseudogracilibacillus intestinigallinarum</name>
    <dbReference type="NCBI Taxonomy" id="2838742"/>
    <lineage>
        <taxon>Bacteria</taxon>
        <taxon>Bacillati</taxon>
        <taxon>Bacillota</taxon>
        <taxon>Bacilli</taxon>
        <taxon>Bacillales</taxon>
        <taxon>Bacillaceae</taxon>
        <taxon>Pseudogracilibacillus</taxon>
    </lineage>
</organism>
<dbReference type="SUPFAM" id="SSF58104">
    <property type="entry name" value="Methyl-accepting chemotaxis protein (MCP) signaling domain"/>
    <property type="match status" value="1"/>
</dbReference>
<dbReference type="GO" id="GO:0005886">
    <property type="term" value="C:plasma membrane"/>
    <property type="evidence" value="ECO:0007669"/>
    <property type="project" value="UniProtKB-SubCell"/>
</dbReference>
<sequence length="564" mass="61963">MKGLFTFKSIRTKMLFGFSLVILLVVILVGYNYIVMKNINNDTDDVTNRELPILIADEQLGMTMYSKVGAARGYILSGDPSYKEIFEEDMELMKQHEETILNIEGTDKFKQLMADAQEWHDYIVSDVFAEYDKGNEKQALENLVNADTYVGSLVDRFDELADGREAHIIELEEKVLAEGNRTLIFGLVIGAIAIIFGIIVAIVNANAIARPLSDVKTRLTEIANGDLSQPPLETNLQDEIGALIHTTNDMTTSNRNLLEEISAVSESVSSQSEQLYQSADEVRAGSEQISITMEELARGASEQAVTATDLSNVMMTFQEKVTETNENSAEMMEVSEEVLKMTNDGEQFMERSTSQMNVIDGVVHEAVEKVEGLDRHAQHISELVSMIKDIADQTNLLALNAAIEAARAGEHGKGFAVVADEVRKLAEESSNSVTEITNIVVNIQNESTSVVNSLQQSYKDVAEGTEQIVKTGEMFEEISHSVSSMVKNIHTISENIDDISNNTALMGNSIEEVAAISEESAAGVQETTASSEETSSIMEEISNSSKHLATQAEELNKLVSSFKL</sequence>
<keyword evidence="8" id="KW-0812">Transmembrane</keyword>
<dbReference type="InterPro" id="IPR024478">
    <property type="entry name" value="HlyB_4HB_MCP"/>
</dbReference>
<dbReference type="Pfam" id="PF00672">
    <property type="entry name" value="HAMP"/>
    <property type="match status" value="1"/>
</dbReference>
<comment type="caution">
    <text evidence="11">The sequence shown here is derived from an EMBL/GenBank/DDBJ whole genome shotgun (WGS) entry which is preliminary data.</text>
</comment>
<evidence type="ECO:0000256" key="6">
    <source>
        <dbReference type="PROSITE-ProRule" id="PRU00284"/>
    </source>
</evidence>
<feature type="transmembrane region" description="Helical" evidence="8">
    <location>
        <begin position="14"/>
        <end position="34"/>
    </location>
</feature>
<comment type="similarity">
    <text evidence="5">Belongs to the methyl-accepting chemotaxis (MCP) protein family.</text>
</comment>
<dbReference type="PANTHER" id="PTHR32089">
    <property type="entry name" value="METHYL-ACCEPTING CHEMOTAXIS PROTEIN MCPB"/>
    <property type="match status" value="1"/>
</dbReference>
<dbReference type="InterPro" id="IPR004089">
    <property type="entry name" value="MCPsignal_dom"/>
</dbReference>
<accession>A0A9D1PLG6</accession>
<feature type="domain" description="HAMP" evidence="10">
    <location>
        <begin position="206"/>
        <end position="259"/>
    </location>
</feature>
<dbReference type="CDD" id="cd06225">
    <property type="entry name" value="HAMP"/>
    <property type="match status" value="1"/>
</dbReference>
<protein>
    <submittedName>
        <fullName evidence="11">Methyl-accepting chemotaxis protein</fullName>
    </submittedName>
</protein>
<dbReference type="AlphaFoldDB" id="A0A9D1PLG6"/>
<dbReference type="InterPro" id="IPR003660">
    <property type="entry name" value="HAMP_dom"/>
</dbReference>
<gene>
    <name evidence="11" type="ORF">H9895_05865</name>
</gene>
<dbReference type="EMBL" id="DXHX01000085">
    <property type="protein sequence ID" value="HIV74595.1"/>
    <property type="molecule type" value="Genomic_DNA"/>
</dbReference>
<evidence type="ECO:0000256" key="4">
    <source>
        <dbReference type="ARBA" id="ARBA00023224"/>
    </source>
</evidence>
<dbReference type="Pfam" id="PF00015">
    <property type="entry name" value="MCPsignal"/>
    <property type="match status" value="1"/>
</dbReference>
<evidence type="ECO:0000256" key="3">
    <source>
        <dbReference type="ARBA" id="ARBA00023136"/>
    </source>
</evidence>
<evidence type="ECO:0000313" key="11">
    <source>
        <dbReference type="EMBL" id="HIV74595.1"/>
    </source>
</evidence>
<evidence type="ECO:0000259" key="10">
    <source>
        <dbReference type="PROSITE" id="PS50885"/>
    </source>
</evidence>
<feature type="region of interest" description="Disordered" evidence="7">
    <location>
        <begin position="520"/>
        <end position="548"/>
    </location>
</feature>
<dbReference type="PANTHER" id="PTHR32089:SF112">
    <property type="entry name" value="LYSOZYME-LIKE PROTEIN-RELATED"/>
    <property type="match status" value="1"/>
</dbReference>
<feature type="transmembrane region" description="Helical" evidence="8">
    <location>
        <begin position="183"/>
        <end position="203"/>
    </location>
</feature>
<keyword evidence="2" id="KW-1003">Cell membrane</keyword>
<dbReference type="PROSITE" id="PS50885">
    <property type="entry name" value="HAMP"/>
    <property type="match status" value="1"/>
</dbReference>